<sequence length="203" mass="21988">MVYNGQEQGNSDTINEQNLISLEKSSTHPKTGLVPETYDTQNSKYNAISVIWPGLIMTLPQHITTIAGFAEFNPKGEPVANFLKVLCLDPQVDCFDLITALALTAPNYAQENAMCCHQHLKVVEYLDYHGCASAAELAICLDRHAPMLQRFSTVVSELEEGVQGLTAFPPVLGLSLGGGGMDAGGKAACVVWDACVVWSCRER</sequence>
<comment type="caution">
    <text evidence="1">The sequence shown here is derived from an EMBL/GenBank/DDBJ whole genome shotgun (WGS) entry which is preliminary data.</text>
</comment>
<proteinExistence type="predicted"/>
<reference evidence="1" key="1">
    <citation type="submission" date="2023-02" db="EMBL/GenBank/DDBJ databases">
        <title>Genome of toxic invasive species Heracleum sosnowskyi carries increased number of genes despite the absence of recent whole-genome duplications.</title>
        <authorList>
            <person name="Schelkunov M."/>
            <person name="Shtratnikova V."/>
            <person name="Makarenko M."/>
            <person name="Klepikova A."/>
            <person name="Omelchenko D."/>
            <person name="Novikova G."/>
            <person name="Obukhova E."/>
            <person name="Bogdanov V."/>
            <person name="Penin A."/>
            <person name="Logacheva M."/>
        </authorList>
    </citation>
    <scope>NUCLEOTIDE SEQUENCE</scope>
    <source>
        <strain evidence="1">Hsosn_3</strain>
        <tissue evidence="1">Leaf</tissue>
    </source>
</reference>
<dbReference type="Proteomes" id="UP001237642">
    <property type="component" value="Unassembled WGS sequence"/>
</dbReference>
<dbReference type="AlphaFoldDB" id="A0AAD8IB63"/>
<keyword evidence="2" id="KW-1185">Reference proteome</keyword>
<organism evidence="1 2">
    <name type="scientific">Heracleum sosnowskyi</name>
    <dbReference type="NCBI Taxonomy" id="360622"/>
    <lineage>
        <taxon>Eukaryota</taxon>
        <taxon>Viridiplantae</taxon>
        <taxon>Streptophyta</taxon>
        <taxon>Embryophyta</taxon>
        <taxon>Tracheophyta</taxon>
        <taxon>Spermatophyta</taxon>
        <taxon>Magnoliopsida</taxon>
        <taxon>eudicotyledons</taxon>
        <taxon>Gunneridae</taxon>
        <taxon>Pentapetalae</taxon>
        <taxon>asterids</taxon>
        <taxon>campanulids</taxon>
        <taxon>Apiales</taxon>
        <taxon>Apiaceae</taxon>
        <taxon>Apioideae</taxon>
        <taxon>apioid superclade</taxon>
        <taxon>Tordylieae</taxon>
        <taxon>Tordyliinae</taxon>
        <taxon>Heracleum</taxon>
    </lineage>
</organism>
<evidence type="ECO:0000313" key="2">
    <source>
        <dbReference type="Proteomes" id="UP001237642"/>
    </source>
</evidence>
<name>A0AAD8IB63_9APIA</name>
<reference evidence="1" key="2">
    <citation type="submission" date="2023-05" db="EMBL/GenBank/DDBJ databases">
        <authorList>
            <person name="Schelkunov M.I."/>
        </authorList>
    </citation>
    <scope>NUCLEOTIDE SEQUENCE</scope>
    <source>
        <strain evidence="1">Hsosn_3</strain>
        <tissue evidence="1">Leaf</tissue>
    </source>
</reference>
<gene>
    <name evidence="1" type="ORF">POM88_027529</name>
</gene>
<evidence type="ECO:0000313" key="1">
    <source>
        <dbReference type="EMBL" id="KAK1380785.1"/>
    </source>
</evidence>
<dbReference type="EMBL" id="JAUIZM010000006">
    <property type="protein sequence ID" value="KAK1380785.1"/>
    <property type="molecule type" value="Genomic_DNA"/>
</dbReference>
<protein>
    <submittedName>
        <fullName evidence="1">Uncharacterized protein</fullName>
    </submittedName>
</protein>
<accession>A0AAD8IB63</accession>